<dbReference type="RefSeq" id="WP_091628423.1">
    <property type="nucleotide sequence ID" value="NZ_FOEF01000029.1"/>
</dbReference>
<feature type="binding site" evidence="11">
    <location>
        <position position="134"/>
    </location>
    <ligand>
        <name>NAD(+)</name>
        <dbReference type="ChEBI" id="CHEBI:57540"/>
    </ligand>
</feature>
<dbReference type="Gene3D" id="2.40.50.140">
    <property type="entry name" value="Nucleic acid-binding proteins"/>
    <property type="match status" value="1"/>
</dbReference>
<gene>
    <name evidence="11" type="primary">ligA</name>
    <name evidence="13" type="ORF">SAMN04489732_12954</name>
</gene>
<feature type="binding site" evidence="11">
    <location>
        <position position="412"/>
    </location>
    <ligand>
        <name>Zn(2+)</name>
        <dbReference type="ChEBI" id="CHEBI:29105"/>
    </ligand>
</feature>
<evidence type="ECO:0000256" key="2">
    <source>
        <dbReference type="ARBA" id="ARBA00022598"/>
    </source>
</evidence>
<dbReference type="Pfam" id="PF03120">
    <property type="entry name" value="OB_DNA_ligase"/>
    <property type="match status" value="1"/>
</dbReference>
<sequence>MPATPTQPFADRAEFDEAVHDVHVAGVTYYDSDVAPMLGDSDYDNLVARIAATVALHPDWQEPGAAMGVAPGASAGPVKHSPPMLSLDKVTTNVEMAEFVRALPACETIVEVKIDGMAVHADYRDGRLVRAATRGNGLAGDDITSQVTRDPGIAGLPVTLPRSWTGAVRGELFMSTKDFEAANEARVSAGKTPFVNPRNATAGSIRKVDRLYIAPMSFAAYAISGDELDHFDNHLERMALAKALGFSTAAMLTIGALPADVSISCRTARDVQAVIDTIGDRRPSLSFPIDGAVVKAQSRAVRSKMGSGSSAPRWATAFKYPPDTAFSVLRDIEVSVGRTGRAGFRAIIDPVTVGGTTISAATLHNVAWIRQQGLGLGSRLAVMRAGDVIPKITAVVGERPEGIAPWEPPPNCPQCDEPWDQSSQLWRCTTPACSLVSLLTYAASRDVWDIDGLGEEIAAALVESGLVTGIADLFFLTAAQISAVSYVRTTGARHIGTATAEKLLAGIAAAKSQPLARHITALGIRMTGRRMGRALAAHFQSFDALRAATAEELADVDGVGPEKARSIHAGLRELSDVIDKLVAASITGQIETAPVALSSPLTGKRVVISGSVDGMNRTQAQEAAERLGATVSSSVSARTDLLILGPGASAGKEAKAGQLGIATMPATEFAALHTELLGK</sequence>
<dbReference type="InterPro" id="IPR001679">
    <property type="entry name" value="DNA_ligase"/>
</dbReference>
<dbReference type="GO" id="GO:0003677">
    <property type="term" value="F:DNA binding"/>
    <property type="evidence" value="ECO:0007669"/>
    <property type="project" value="InterPro"/>
</dbReference>
<dbReference type="SUPFAM" id="SSF52113">
    <property type="entry name" value="BRCT domain"/>
    <property type="match status" value="1"/>
</dbReference>
<proteinExistence type="inferred from homology"/>
<dbReference type="Pfam" id="PF01653">
    <property type="entry name" value="DNA_ligase_aden"/>
    <property type="match status" value="1"/>
</dbReference>
<keyword evidence="4 11" id="KW-0479">Metal-binding</keyword>
<comment type="cofactor">
    <cofactor evidence="11">
        <name>Mg(2+)</name>
        <dbReference type="ChEBI" id="CHEBI:18420"/>
    </cofactor>
    <cofactor evidence="11">
        <name>Mn(2+)</name>
        <dbReference type="ChEBI" id="CHEBI:29035"/>
    </cofactor>
</comment>
<dbReference type="SMART" id="SM00278">
    <property type="entry name" value="HhH1"/>
    <property type="match status" value="2"/>
</dbReference>
<dbReference type="PIRSF" id="PIRSF001604">
    <property type="entry name" value="LigA"/>
    <property type="match status" value="1"/>
</dbReference>
<comment type="similarity">
    <text evidence="11">Belongs to the NAD-dependent DNA ligase family. LigA subfamily.</text>
</comment>
<dbReference type="GO" id="GO:0006281">
    <property type="term" value="P:DNA repair"/>
    <property type="evidence" value="ECO:0007669"/>
    <property type="project" value="UniProtKB-KW"/>
</dbReference>
<keyword evidence="6 11" id="KW-0862">Zinc</keyword>
<protein>
    <recommendedName>
        <fullName evidence="11">DNA ligase</fullName>
        <ecNumber evidence="11">6.5.1.2</ecNumber>
    </recommendedName>
    <alternativeName>
        <fullName evidence="11">Polydeoxyribonucleotide synthase [NAD(+)]</fullName>
    </alternativeName>
</protein>
<feature type="binding site" evidence="11">
    <location>
        <position position="415"/>
    </location>
    <ligand>
        <name>Zn(2+)</name>
        <dbReference type="ChEBI" id="CHEBI:29105"/>
    </ligand>
</feature>
<keyword evidence="9 11" id="KW-0234">DNA repair</keyword>
<evidence type="ECO:0000256" key="6">
    <source>
        <dbReference type="ARBA" id="ARBA00022833"/>
    </source>
</evidence>
<dbReference type="Gene3D" id="1.10.150.20">
    <property type="entry name" value="5' to 3' exonuclease, C-terminal subdomain"/>
    <property type="match status" value="2"/>
</dbReference>
<dbReference type="InterPro" id="IPR013840">
    <property type="entry name" value="DNAligase_N"/>
</dbReference>
<feature type="binding site" evidence="11">
    <location>
        <begin position="40"/>
        <end position="44"/>
    </location>
    <ligand>
        <name>NAD(+)</name>
        <dbReference type="ChEBI" id="CHEBI:57540"/>
    </ligand>
</feature>
<feature type="domain" description="BRCT" evidence="12">
    <location>
        <begin position="596"/>
        <end position="679"/>
    </location>
</feature>
<feature type="active site" description="N6-AMP-lysine intermediate" evidence="11">
    <location>
        <position position="113"/>
    </location>
</feature>
<dbReference type="SMART" id="SM00532">
    <property type="entry name" value="LIGANc"/>
    <property type="match status" value="1"/>
</dbReference>
<evidence type="ECO:0000313" key="14">
    <source>
        <dbReference type="Proteomes" id="UP000198582"/>
    </source>
</evidence>
<dbReference type="AlphaFoldDB" id="A0A1H8YN93"/>
<dbReference type="OrthoDB" id="9759736at2"/>
<evidence type="ECO:0000256" key="10">
    <source>
        <dbReference type="ARBA" id="ARBA00034005"/>
    </source>
</evidence>
<dbReference type="GO" id="GO:0046872">
    <property type="term" value="F:metal ion binding"/>
    <property type="evidence" value="ECO:0007669"/>
    <property type="project" value="UniProtKB-KW"/>
</dbReference>
<dbReference type="InterPro" id="IPR004150">
    <property type="entry name" value="NAD_DNA_ligase_OB"/>
</dbReference>
<feature type="binding site" evidence="11">
    <location>
        <position position="171"/>
    </location>
    <ligand>
        <name>NAD(+)</name>
        <dbReference type="ChEBI" id="CHEBI:57540"/>
    </ligand>
</feature>
<dbReference type="SUPFAM" id="SSF47781">
    <property type="entry name" value="RuvA domain 2-like"/>
    <property type="match status" value="1"/>
</dbReference>
<dbReference type="EC" id="6.5.1.2" evidence="11"/>
<dbReference type="InterPro" id="IPR013839">
    <property type="entry name" value="DNAligase_adenylation"/>
</dbReference>
<dbReference type="Gene3D" id="3.30.470.30">
    <property type="entry name" value="DNA ligase/mRNA capping enzyme"/>
    <property type="match status" value="1"/>
</dbReference>
<dbReference type="InterPro" id="IPR041663">
    <property type="entry name" value="DisA/LigA_HHH"/>
</dbReference>
<dbReference type="InterPro" id="IPR010994">
    <property type="entry name" value="RuvA_2-like"/>
</dbReference>
<evidence type="ECO:0000256" key="11">
    <source>
        <dbReference type="HAMAP-Rule" id="MF_01588"/>
    </source>
</evidence>
<comment type="function">
    <text evidence="1 11">DNA ligase that catalyzes the formation of phosphodiester linkages between 5'-phosphoryl and 3'-hydroxyl groups in double-stranded DNA using NAD as a coenzyme and as the energy source for the reaction. It is essential for DNA replication and repair of damaged DNA.</text>
</comment>
<feature type="binding site" evidence="11">
    <location>
        <position position="295"/>
    </location>
    <ligand>
        <name>NAD(+)</name>
        <dbReference type="ChEBI" id="CHEBI:57540"/>
    </ligand>
</feature>
<comment type="catalytic activity">
    <reaction evidence="10 11">
        <text>NAD(+) + (deoxyribonucleotide)n-3'-hydroxyl + 5'-phospho-(deoxyribonucleotide)m = (deoxyribonucleotide)n+m + AMP + beta-nicotinamide D-nucleotide.</text>
        <dbReference type="EC" id="6.5.1.2"/>
    </reaction>
</comment>
<dbReference type="Pfam" id="PF12826">
    <property type="entry name" value="HHH_2"/>
    <property type="match status" value="1"/>
</dbReference>
<name>A0A1H8YN93_9PSEU</name>
<organism evidence="13 14">
    <name type="scientific">Amycolatopsis saalfeldensis</name>
    <dbReference type="NCBI Taxonomy" id="394193"/>
    <lineage>
        <taxon>Bacteria</taxon>
        <taxon>Bacillati</taxon>
        <taxon>Actinomycetota</taxon>
        <taxon>Actinomycetes</taxon>
        <taxon>Pseudonocardiales</taxon>
        <taxon>Pseudonocardiaceae</taxon>
        <taxon>Amycolatopsis</taxon>
    </lineage>
</organism>
<evidence type="ECO:0000256" key="1">
    <source>
        <dbReference type="ARBA" id="ARBA00004067"/>
    </source>
</evidence>
<dbReference type="InterPro" id="IPR003583">
    <property type="entry name" value="Hlx-hairpin-Hlx_DNA-bd_motif"/>
</dbReference>
<dbReference type="CDD" id="cd17748">
    <property type="entry name" value="BRCT_DNA_ligase_like"/>
    <property type="match status" value="1"/>
</dbReference>
<evidence type="ECO:0000256" key="7">
    <source>
        <dbReference type="ARBA" id="ARBA00022842"/>
    </source>
</evidence>
<evidence type="ECO:0000256" key="8">
    <source>
        <dbReference type="ARBA" id="ARBA00023027"/>
    </source>
</evidence>
<feature type="binding site" evidence="11">
    <location>
        <begin position="86"/>
        <end position="87"/>
    </location>
    <ligand>
        <name>NAD(+)</name>
        <dbReference type="ChEBI" id="CHEBI:57540"/>
    </ligand>
</feature>
<evidence type="ECO:0000256" key="4">
    <source>
        <dbReference type="ARBA" id="ARBA00022723"/>
    </source>
</evidence>
<evidence type="ECO:0000256" key="9">
    <source>
        <dbReference type="ARBA" id="ARBA00023204"/>
    </source>
</evidence>
<keyword evidence="2 11" id="KW-0436">Ligase</keyword>
<feature type="binding site" evidence="11">
    <location>
        <position position="111"/>
    </location>
    <ligand>
        <name>NAD(+)</name>
        <dbReference type="ChEBI" id="CHEBI:57540"/>
    </ligand>
</feature>
<feature type="binding site" evidence="11">
    <location>
        <position position="433"/>
    </location>
    <ligand>
        <name>Zn(2+)</name>
        <dbReference type="ChEBI" id="CHEBI:29105"/>
    </ligand>
</feature>
<dbReference type="SMART" id="SM00292">
    <property type="entry name" value="BRCT"/>
    <property type="match status" value="1"/>
</dbReference>
<comment type="caution">
    <text evidence="11">Lacks conserved residue(s) required for the propagation of feature annotation.</text>
</comment>
<dbReference type="STRING" id="394193.SAMN04489732_12954"/>
<accession>A0A1H8YN93</accession>
<keyword evidence="7 11" id="KW-0460">Magnesium</keyword>
<dbReference type="EMBL" id="FOEF01000029">
    <property type="protein sequence ID" value="SEP53629.1"/>
    <property type="molecule type" value="Genomic_DNA"/>
</dbReference>
<dbReference type="NCBIfam" id="TIGR00575">
    <property type="entry name" value="dnlj"/>
    <property type="match status" value="1"/>
</dbReference>
<dbReference type="HAMAP" id="MF_01588">
    <property type="entry name" value="DNA_ligase_A"/>
    <property type="match status" value="1"/>
</dbReference>
<dbReference type="PROSITE" id="PS01055">
    <property type="entry name" value="DNA_LIGASE_N1"/>
    <property type="match status" value="1"/>
</dbReference>
<dbReference type="NCBIfam" id="NF005932">
    <property type="entry name" value="PRK07956.1"/>
    <property type="match status" value="1"/>
</dbReference>
<dbReference type="SUPFAM" id="SSF50249">
    <property type="entry name" value="Nucleic acid-binding proteins"/>
    <property type="match status" value="1"/>
</dbReference>
<dbReference type="InterPro" id="IPR018239">
    <property type="entry name" value="DNA_ligase_AS"/>
</dbReference>
<dbReference type="Pfam" id="PF00533">
    <property type="entry name" value="BRCT"/>
    <property type="match status" value="1"/>
</dbReference>
<reference evidence="13 14" key="1">
    <citation type="submission" date="2016-10" db="EMBL/GenBank/DDBJ databases">
        <authorList>
            <person name="de Groot N.N."/>
        </authorList>
    </citation>
    <scope>NUCLEOTIDE SEQUENCE [LARGE SCALE GENOMIC DNA]</scope>
    <source>
        <strain evidence="13 14">DSM 44993</strain>
    </source>
</reference>
<dbReference type="Proteomes" id="UP000198582">
    <property type="component" value="Unassembled WGS sequence"/>
</dbReference>
<dbReference type="Gene3D" id="3.40.50.10190">
    <property type="entry name" value="BRCT domain"/>
    <property type="match status" value="1"/>
</dbReference>
<feature type="binding site" evidence="11">
    <location>
        <position position="319"/>
    </location>
    <ligand>
        <name>NAD(+)</name>
        <dbReference type="ChEBI" id="CHEBI:57540"/>
    </ligand>
</feature>
<dbReference type="GO" id="GO:0003911">
    <property type="term" value="F:DNA ligase (NAD+) activity"/>
    <property type="evidence" value="ECO:0007669"/>
    <property type="project" value="UniProtKB-UniRule"/>
</dbReference>
<dbReference type="GO" id="GO:0006260">
    <property type="term" value="P:DNA replication"/>
    <property type="evidence" value="ECO:0007669"/>
    <property type="project" value="UniProtKB-KW"/>
</dbReference>
<dbReference type="PROSITE" id="PS50172">
    <property type="entry name" value="BRCT"/>
    <property type="match status" value="1"/>
</dbReference>
<dbReference type="InterPro" id="IPR001357">
    <property type="entry name" value="BRCT_dom"/>
</dbReference>
<evidence type="ECO:0000256" key="5">
    <source>
        <dbReference type="ARBA" id="ARBA00022763"/>
    </source>
</evidence>
<keyword evidence="11" id="KW-0464">Manganese</keyword>
<dbReference type="SUPFAM" id="SSF56091">
    <property type="entry name" value="DNA ligase/mRNA capping enzyme, catalytic domain"/>
    <property type="match status" value="1"/>
</dbReference>
<keyword evidence="3 11" id="KW-0235">DNA replication</keyword>
<dbReference type="InterPro" id="IPR036420">
    <property type="entry name" value="BRCT_dom_sf"/>
</dbReference>
<evidence type="ECO:0000313" key="13">
    <source>
        <dbReference type="EMBL" id="SEP53629.1"/>
    </source>
</evidence>
<evidence type="ECO:0000259" key="12">
    <source>
        <dbReference type="PROSITE" id="PS50172"/>
    </source>
</evidence>
<dbReference type="InterPro" id="IPR012340">
    <property type="entry name" value="NA-bd_OB-fold"/>
</dbReference>
<keyword evidence="14" id="KW-1185">Reference proteome</keyword>
<evidence type="ECO:0000256" key="3">
    <source>
        <dbReference type="ARBA" id="ARBA00022705"/>
    </source>
</evidence>
<keyword evidence="5 11" id="KW-0227">DNA damage</keyword>
<keyword evidence="8 11" id="KW-0520">NAD</keyword>